<gene>
    <name evidence="10" type="ordered locus">VP2382</name>
</gene>
<feature type="transmembrane region" description="Helical" evidence="8">
    <location>
        <begin position="48"/>
        <end position="66"/>
    </location>
</feature>
<dbReference type="NCBIfam" id="NF008433">
    <property type="entry name" value="PRK11273.1"/>
    <property type="match status" value="1"/>
</dbReference>
<feature type="transmembrane region" description="Helical" evidence="8">
    <location>
        <begin position="86"/>
        <end position="104"/>
    </location>
</feature>
<dbReference type="InterPro" id="IPR020846">
    <property type="entry name" value="MFS_dom"/>
</dbReference>
<name>Q87M76_VIBPA</name>
<dbReference type="InterPro" id="IPR036259">
    <property type="entry name" value="MFS_trans_sf"/>
</dbReference>
<evidence type="ECO:0000256" key="2">
    <source>
        <dbReference type="ARBA" id="ARBA00009598"/>
    </source>
</evidence>
<feature type="transmembrane region" description="Helical" evidence="8">
    <location>
        <begin position="116"/>
        <end position="138"/>
    </location>
</feature>
<feature type="transmembrane region" description="Helical" evidence="8">
    <location>
        <begin position="347"/>
        <end position="364"/>
    </location>
</feature>
<dbReference type="PANTHER" id="PTHR43826">
    <property type="entry name" value="GLUCOSE-6-PHOSPHATE EXCHANGER SLC37A4"/>
    <property type="match status" value="1"/>
</dbReference>
<evidence type="ECO:0000259" key="9">
    <source>
        <dbReference type="PROSITE" id="PS50850"/>
    </source>
</evidence>
<dbReference type="InterPro" id="IPR021159">
    <property type="entry name" value="Sugar-P_transporter_CS"/>
</dbReference>
<sequence length="478" mass="53397">MLILFRSLLLGSLPSHIHNEVPMFGIFKPKAHIDRLSPDSIDSTYSRLRWQLFIGIFVGYAGYYLVRKNFSLAMPYLIEEGYSRGDLGVALAAVSIAYGLSKFLMGSVSDRSNPRYFLSGGLLMSALVMFCFGFMPWATGSITAMFILLFLNGWFQGMGWPACGRTMVHWWSRKERGEIVSVWNVAHNVGGGLIGPLFILGLWAFNDDWRTAFYVPAFFATLVAVFIWMTVRDTPQSCGLPPIEEYKDDYPDDYDKSHEQEMTAKEIFFKYVFNNKLLWSIAIANAFVYLIRYGVLDWAPVYLKEAKDFSVDKSSWAYFLYEWAGIPGTLLCGWISDKLFKGRRAPAGILFMVLVTLAVLVYWFNPAGNPTIDMMALIAIGFLIYGPVMLIGLYALELAPKKAAGTAAGLTGLFGYLGGAVAANAVLGYTVDHFGWDGGFIILIGSCITSIVCLTYALLGERAHHEQKEREKEQEALA</sequence>
<dbReference type="SUPFAM" id="SSF103473">
    <property type="entry name" value="MFS general substrate transporter"/>
    <property type="match status" value="1"/>
</dbReference>
<dbReference type="FunFam" id="1.20.1250.20:FF:000016">
    <property type="entry name" value="Glycerol-3-phosphate transporter"/>
    <property type="match status" value="1"/>
</dbReference>
<dbReference type="InterPro" id="IPR011701">
    <property type="entry name" value="MFS"/>
</dbReference>
<dbReference type="InterPro" id="IPR000849">
    <property type="entry name" value="Sugar_P_transporter"/>
</dbReference>
<keyword evidence="3" id="KW-1003">Cell membrane</keyword>
<evidence type="ECO:0000256" key="6">
    <source>
        <dbReference type="ARBA" id="ARBA00023136"/>
    </source>
</evidence>
<dbReference type="NCBIfam" id="TIGR00881">
    <property type="entry name" value="2A0104"/>
    <property type="match status" value="1"/>
</dbReference>
<organism evidence="10 11">
    <name type="scientific">Vibrio parahaemolyticus serotype O3:K6 (strain RIMD 2210633)</name>
    <dbReference type="NCBI Taxonomy" id="223926"/>
    <lineage>
        <taxon>Bacteria</taxon>
        <taxon>Pseudomonadati</taxon>
        <taxon>Pseudomonadota</taxon>
        <taxon>Gammaproteobacteria</taxon>
        <taxon>Vibrionales</taxon>
        <taxon>Vibrionaceae</taxon>
        <taxon>Vibrio</taxon>
    </lineage>
</organism>
<dbReference type="GO" id="GO:0005886">
    <property type="term" value="C:plasma membrane"/>
    <property type="evidence" value="ECO:0007669"/>
    <property type="project" value="UniProtKB-SubCell"/>
</dbReference>
<accession>Q87M76</accession>
<dbReference type="KEGG" id="vpa:VP2382"/>
<comment type="similarity">
    <text evidence="2">Belongs to the major facilitator superfamily. Organophosphate:Pi antiporter (OPA) (TC 2.A.1.4) family.</text>
</comment>
<dbReference type="PROSITE" id="PS00942">
    <property type="entry name" value="GLPT"/>
    <property type="match status" value="1"/>
</dbReference>
<protein>
    <recommendedName>
        <fullName evidence="7">Glycerol-3-phosphate transporter</fullName>
    </recommendedName>
</protein>
<comment type="subcellular location">
    <subcellularLocation>
        <location evidence="1">Cell membrane</location>
        <topology evidence="1">Multi-pass membrane protein</topology>
    </subcellularLocation>
</comment>
<keyword evidence="6 8" id="KW-0472">Membrane</keyword>
<dbReference type="HOGENOM" id="CLU_001265_31_0_6"/>
<dbReference type="PATRIC" id="fig|223926.6.peg.2286"/>
<evidence type="ECO:0000256" key="4">
    <source>
        <dbReference type="ARBA" id="ARBA00022692"/>
    </source>
</evidence>
<dbReference type="PIRSF" id="PIRSF002808">
    <property type="entry name" value="Hexose_phosphate_transp"/>
    <property type="match status" value="1"/>
</dbReference>
<evidence type="ECO:0000256" key="1">
    <source>
        <dbReference type="ARBA" id="ARBA00004651"/>
    </source>
</evidence>
<dbReference type="InterPro" id="IPR051337">
    <property type="entry name" value="OPA_Antiporter"/>
</dbReference>
<evidence type="ECO:0000256" key="7">
    <source>
        <dbReference type="NCBIfam" id="TIGR00712"/>
    </source>
</evidence>
<dbReference type="eggNOG" id="COG2271">
    <property type="taxonomic scope" value="Bacteria"/>
</dbReference>
<keyword evidence="5 8" id="KW-1133">Transmembrane helix</keyword>
<dbReference type="AlphaFoldDB" id="Q87M76"/>
<evidence type="ECO:0000256" key="3">
    <source>
        <dbReference type="ARBA" id="ARBA00022475"/>
    </source>
</evidence>
<dbReference type="PANTHER" id="PTHR43826:SF6">
    <property type="entry name" value="GLYCEROL-3-PHOSPHATE TRANSPORTER"/>
    <property type="match status" value="1"/>
</dbReference>
<dbReference type="PROSITE" id="PS50850">
    <property type="entry name" value="MFS"/>
    <property type="match status" value="1"/>
</dbReference>
<feature type="domain" description="Major facilitator superfamily (MFS) profile" evidence="9">
    <location>
        <begin position="48"/>
        <end position="462"/>
    </location>
</feature>
<dbReference type="CDD" id="cd17345">
    <property type="entry name" value="MFS_GlpT"/>
    <property type="match status" value="1"/>
</dbReference>
<feature type="transmembrane region" description="Helical" evidence="8">
    <location>
        <begin position="211"/>
        <end position="231"/>
    </location>
</feature>
<dbReference type="GO" id="GO:0035435">
    <property type="term" value="P:phosphate ion transmembrane transport"/>
    <property type="evidence" value="ECO:0007669"/>
    <property type="project" value="TreeGrafter"/>
</dbReference>
<dbReference type="GO" id="GO:0061513">
    <property type="term" value="F:glucose 6-phosphate:phosphate antiporter activity"/>
    <property type="evidence" value="ECO:0007669"/>
    <property type="project" value="TreeGrafter"/>
</dbReference>
<evidence type="ECO:0000256" key="8">
    <source>
        <dbReference type="SAM" id="Phobius"/>
    </source>
</evidence>
<dbReference type="NCBIfam" id="TIGR00712">
    <property type="entry name" value="glpT"/>
    <property type="match status" value="1"/>
</dbReference>
<feature type="transmembrane region" description="Helical" evidence="8">
    <location>
        <begin position="185"/>
        <end position="205"/>
    </location>
</feature>
<dbReference type="Proteomes" id="UP000002493">
    <property type="component" value="Chromosome 1"/>
</dbReference>
<feature type="transmembrane region" description="Helical" evidence="8">
    <location>
        <begin position="376"/>
        <end position="396"/>
    </location>
</feature>
<proteinExistence type="inferred from homology"/>
<dbReference type="Pfam" id="PF07690">
    <property type="entry name" value="MFS_1"/>
    <property type="match status" value="1"/>
</dbReference>
<feature type="transmembrane region" description="Helical" evidence="8">
    <location>
        <begin position="408"/>
        <end position="427"/>
    </location>
</feature>
<dbReference type="InterPro" id="IPR005267">
    <property type="entry name" value="G3P_transporter"/>
</dbReference>
<dbReference type="FunFam" id="1.20.1250.20:FF:000007">
    <property type="entry name" value="Glycerol-3-phosphate transporter"/>
    <property type="match status" value="1"/>
</dbReference>
<keyword evidence="4 8" id="KW-0812">Transmembrane</keyword>
<evidence type="ECO:0000313" key="10">
    <source>
        <dbReference type="EMBL" id="BAC60645.1"/>
    </source>
</evidence>
<evidence type="ECO:0000313" key="11">
    <source>
        <dbReference type="Proteomes" id="UP000002493"/>
    </source>
</evidence>
<feature type="transmembrane region" description="Helical" evidence="8">
    <location>
        <begin position="277"/>
        <end position="296"/>
    </location>
</feature>
<feature type="transmembrane region" description="Helical" evidence="8">
    <location>
        <begin position="144"/>
        <end position="164"/>
    </location>
</feature>
<dbReference type="GO" id="GO:0015169">
    <property type="term" value="F:glycerol-3-phosphate transmembrane transporter activity"/>
    <property type="evidence" value="ECO:0007669"/>
    <property type="project" value="UniProtKB-UniRule"/>
</dbReference>
<dbReference type="Gene3D" id="1.20.1250.20">
    <property type="entry name" value="MFS general substrate transporter like domains"/>
    <property type="match status" value="2"/>
</dbReference>
<reference evidence="10 11" key="1">
    <citation type="journal article" date="2003" name="Lancet">
        <title>Genome sequence of Vibrio parahaemolyticus: a pathogenic mechanism distinct from that of V. cholerae.</title>
        <authorList>
            <person name="Makino K."/>
            <person name="Oshima K."/>
            <person name="Kurokawa K."/>
            <person name="Yokoyama K."/>
            <person name="Uda T."/>
            <person name="Tagomori K."/>
            <person name="Iijima Y."/>
            <person name="Najima M."/>
            <person name="Nakano M."/>
            <person name="Yamashita A."/>
            <person name="Kubota Y."/>
            <person name="Kimura S."/>
            <person name="Yasunaga T."/>
            <person name="Honda T."/>
            <person name="Shinagawa H."/>
            <person name="Hattori M."/>
            <person name="Iida T."/>
        </authorList>
    </citation>
    <scope>NUCLEOTIDE SEQUENCE [LARGE SCALE GENOMIC DNA]</scope>
    <source>
        <strain evidence="11">RIMD 2210633</strain>
    </source>
</reference>
<dbReference type="EMBL" id="BA000031">
    <property type="protein sequence ID" value="BAC60645.1"/>
    <property type="molecule type" value="Genomic_DNA"/>
</dbReference>
<evidence type="ECO:0000256" key="5">
    <source>
        <dbReference type="ARBA" id="ARBA00022989"/>
    </source>
</evidence>
<feature type="transmembrane region" description="Helical" evidence="8">
    <location>
        <begin position="316"/>
        <end position="335"/>
    </location>
</feature>
<feature type="transmembrane region" description="Helical" evidence="8">
    <location>
        <begin position="439"/>
        <end position="459"/>
    </location>
</feature>